<dbReference type="GO" id="GO:0046983">
    <property type="term" value="F:protein dimerization activity"/>
    <property type="evidence" value="ECO:0007669"/>
    <property type="project" value="InterPro"/>
</dbReference>
<feature type="region of interest" description="Disordered" evidence="1">
    <location>
        <begin position="158"/>
        <end position="179"/>
    </location>
</feature>
<feature type="compositionally biased region" description="Low complexity" evidence="1">
    <location>
        <begin position="1314"/>
        <end position="1326"/>
    </location>
</feature>
<gene>
    <name evidence="3" type="ORF">PHAECO_LOCUS5974</name>
</gene>
<dbReference type="PROSITE" id="PS50888">
    <property type="entry name" value="BHLH"/>
    <property type="match status" value="1"/>
</dbReference>
<dbReference type="SMART" id="SM00353">
    <property type="entry name" value="HLH"/>
    <property type="match status" value="1"/>
</dbReference>
<evidence type="ECO:0000259" key="2">
    <source>
        <dbReference type="PROSITE" id="PS50888"/>
    </source>
</evidence>
<dbReference type="OrthoDB" id="60033at2759"/>
<feature type="region of interest" description="Disordered" evidence="1">
    <location>
        <begin position="416"/>
        <end position="435"/>
    </location>
</feature>
<evidence type="ECO:0000256" key="1">
    <source>
        <dbReference type="SAM" id="MobiDB-lite"/>
    </source>
</evidence>
<dbReference type="InterPro" id="IPR011598">
    <property type="entry name" value="bHLH_dom"/>
</dbReference>
<name>A0A9N9X2V9_PHACE</name>
<dbReference type="EMBL" id="OU896708">
    <property type="protein sequence ID" value="CAG9819312.1"/>
    <property type="molecule type" value="Genomic_DNA"/>
</dbReference>
<feature type="region of interest" description="Disordered" evidence="1">
    <location>
        <begin position="451"/>
        <end position="480"/>
    </location>
</feature>
<reference evidence="3" key="2">
    <citation type="submission" date="2022-10" db="EMBL/GenBank/DDBJ databases">
        <authorList>
            <consortium name="ENA_rothamsted_submissions"/>
            <consortium name="culmorum"/>
            <person name="King R."/>
        </authorList>
    </citation>
    <scope>NUCLEOTIDE SEQUENCE</scope>
</reference>
<dbReference type="CDD" id="cd00083">
    <property type="entry name" value="bHLH_SF"/>
    <property type="match status" value="1"/>
</dbReference>
<dbReference type="SUPFAM" id="SSF47459">
    <property type="entry name" value="HLH, helix-loop-helix DNA-binding domain"/>
    <property type="match status" value="1"/>
</dbReference>
<organism evidence="3 4">
    <name type="scientific">Phaedon cochleariae</name>
    <name type="common">Mustard beetle</name>
    <dbReference type="NCBI Taxonomy" id="80249"/>
    <lineage>
        <taxon>Eukaryota</taxon>
        <taxon>Metazoa</taxon>
        <taxon>Ecdysozoa</taxon>
        <taxon>Arthropoda</taxon>
        <taxon>Hexapoda</taxon>
        <taxon>Insecta</taxon>
        <taxon>Pterygota</taxon>
        <taxon>Neoptera</taxon>
        <taxon>Endopterygota</taxon>
        <taxon>Coleoptera</taxon>
        <taxon>Polyphaga</taxon>
        <taxon>Cucujiformia</taxon>
        <taxon>Chrysomeloidea</taxon>
        <taxon>Chrysomelidae</taxon>
        <taxon>Chrysomelinae</taxon>
        <taxon>Chrysomelini</taxon>
        <taxon>Phaedon</taxon>
    </lineage>
</organism>
<sequence length="1638" mass="183419">MPRENSQCRKWEKQRRNRLTEAFSALAKVLPSYDPCVNICRIDILTNAQSTIRQQQDELSKISFNKEGSKSTKGDIFRRLQERIKKLTLRNEQLRELLTTAGITIPKSIETFPVGNTRFKKGTPEQAKIFQKKEMEKENKSTHIKKKKVKFASAPVTLKRPKPDSKPLNKLPTKKRKTEKTSTAAPCLLVLSQPPINAGINNSCFLLSNQQFTPTKSIPSVAKISSTFPIINPPLSSLGPGTLVLANGTVLPVVPKQQVFISNTQYTLKKTKCMTGNSVNIPKTSSQITHNKCEKQDPQANKSRLIRPKKYCVTNTTQINKVPIPALTSDYANNQLLLNEGCLIVENSRCSQKKLKDIPKGKRTKVIKRKIETPVEVDVEKSKEGKSSDKVVKENEITNESEKITVGKESSIINTSQSSISTTTSADQITTTNQKDDKICSAKANTQILDNKEKPDLDKITSKDEQVRDENDLKKTKSESINVSHSGKNLTCLASSTSCDDNMKNLELNLAHSELSNDDIFASLHVPPGCQNPESTSPTAAFLMAFPLVSSVKATDVIDDDHSSQRQTPTLLQIGTMDSTKHTHTDTLAGSLLNLDSFSFFNAKDVCENYYESCTNILPKENQMSSSEMKNKVECVNVDSSTVATSESGSLESVLSNCGPQKNDHKVRQNMHYSVFHNSDDNHKTNVQFDSSEKVSYEVYTDGKSSIAKDAENSANKSSNITENVSCNTYPEVAKDPNRNNENVENMLVSTDDTSKKTEQVYNESVKPNNFDGNKNSKTISYQDTKMKETQEYISCQETELKDMTGAPITFPHSDSDKEIEKTNPYNIYQERSMDTVTGLNVKQNSGNDEVLCNFNQQTQNHCSNNASTNDVRVHHNLIYNNKDGPSKEIIKKSNVDYELHENIIPQNNLYKSFHDSNKKKNAENNINETPYIYPRSGVKSSNQCNSVNTNSAIIEKESTHLYSVDNMSFNNNFQMKSTHTTGIGSCDKSSANNKLTENISYNIFEITHPAKTITSSVNANNSNRDGKLSHTVQHQNCKKDVSKATEDKSQCYYSMVYPDSSYNINFKNDPSKLCPTCSYMNLNKTYSNPLYTNSTNYNYYPDGNINQNYYKTSTPKNDTKSYYSLNYENYQEYKKSEGTNFPKSYGSSSSIQREGNIVDKTNSAKDKCIPQNKLVNWMTTPENKVQPSDTFLTFPNQSYSFTSCVSGEASDISNILEPKKHLDASHLAEDKQFSWSQSKLPSFLDQTHNFVTPTLPTLVGDLALGNPVPFNDQKTEYKYPKDQKRKNNAYENQTNFLSVSQLVDHNKTEHVPSRITTRRSSGGRSKNTVQMKNKRPSKNESNDKVCQIKPTDVFNGPNRVFNEFKSGNHGKNTSSSYSAEALIGNQITDTSKKYPSNSSKPMGSTSFLTENIITYFPAIEENYLNQNQNFQNNLYTHNSFQTTNNSAVSTNSFIYTTPTITSSYLSSNFEAPCYYKQSTSSKDDKNSSYNSFAKKAKKKLGNESINSGFANFEFPLLPMPGSTNSPILPDDFHTPASFLPPTAPYPAKTSMYQKQGNDFTPNGLLPLPGLPRNNTQLPDVSPSLNSVGTSLTNFNLSTIFPEINKRGVSNVYQDNRSKEHSSTLQMPFNLEPKYTFS</sequence>
<dbReference type="Pfam" id="PF00010">
    <property type="entry name" value="HLH"/>
    <property type="match status" value="1"/>
</dbReference>
<feature type="compositionally biased region" description="Basic and acidic residues" evidence="1">
    <location>
        <begin position="451"/>
        <end position="478"/>
    </location>
</feature>
<feature type="compositionally biased region" description="Low complexity" evidence="1">
    <location>
        <begin position="416"/>
        <end position="433"/>
    </location>
</feature>
<keyword evidence="4" id="KW-1185">Reference proteome</keyword>
<dbReference type="Proteomes" id="UP001153737">
    <property type="component" value="Chromosome 2"/>
</dbReference>
<accession>A0A9N9X2V9</accession>
<evidence type="ECO:0000313" key="3">
    <source>
        <dbReference type="EMBL" id="CAG9819312.1"/>
    </source>
</evidence>
<evidence type="ECO:0000313" key="4">
    <source>
        <dbReference type="Proteomes" id="UP001153737"/>
    </source>
</evidence>
<protein>
    <recommendedName>
        <fullName evidence="2">BHLH domain-containing protein</fullName>
    </recommendedName>
</protein>
<dbReference type="Gene3D" id="4.10.280.10">
    <property type="entry name" value="Helix-loop-helix DNA-binding domain"/>
    <property type="match status" value="1"/>
</dbReference>
<feature type="domain" description="BHLH" evidence="2">
    <location>
        <begin position="3"/>
        <end position="87"/>
    </location>
</feature>
<proteinExistence type="predicted"/>
<dbReference type="InterPro" id="IPR036638">
    <property type="entry name" value="HLH_DNA-bd_sf"/>
</dbReference>
<reference evidence="3" key="1">
    <citation type="submission" date="2022-01" db="EMBL/GenBank/DDBJ databases">
        <authorList>
            <person name="King R."/>
        </authorList>
    </citation>
    <scope>NUCLEOTIDE SEQUENCE</scope>
</reference>
<feature type="region of interest" description="Disordered" evidence="1">
    <location>
        <begin position="1314"/>
        <end position="1344"/>
    </location>
</feature>